<evidence type="ECO:0000256" key="4">
    <source>
        <dbReference type="ARBA" id="ARBA00022840"/>
    </source>
</evidence>
<dbReference type="OrthoDB" id="312184at2759"/>
<dbReference type="GO" id="GO:0005634">
    <property type="term" value="C:nucleus"/>
    <property type="evidence" value="ECO:0007669"/>
    <property type="project" value="TreeGrafter"/>
</dbReference>
<evidence type="ECO:0000256" key="5">
    <source>
        <dbReference type="ARBA" id="ARBA00023193"/>
    </source>
</evidence>
<sequence length="457" mass="54060">MQDSGNFIITQSTLAGESTKNFNKISLIGIITTQQKYPQYVNFSSILPISIKELNKYMICLCEQIIEIKRRNINIELISLKTLNIFPPSQECCYYFFFKESDESQNFFEQILKLLNQFGYNDSIFSKAKDIQDIVYILFRLYDDQLNDKPNSEIKRIFQNVDNCRGFGSELLNIDVLESKEKRNVLYQSNDMQSSVFQISKPDFINCEDESIVIKIAQKKEQQHQREIEILESFCEDIHYKYYGYFRFEILTMTFFKFYKQTFSQFQQRIRQFISENPNDNKLIQQVIKRAYISIIQQLNLIHKKHQIIHRDLKPQNIMIDSAQDLKQLEDYLEIKCVIIDFDCSIQMDGNEFYQSQSYGGGTSHYVPPESCYSGSSKYTESYDIYQVGVIFLETIFQIDDKIFKEGFWNHINKFQKAKSFLNLSDNLLYILTLMISQDPIERPSLKYILQALQIEL</sequence>
<accession>A0A8S1LQY6</accession>
<evidence type="ECO:0000256" key="1">
    <source>
        <dbReference type="ARBA" id="ARBA00022679"/>
    </source>
</evidence>
<evidence type="ECO:0000259" key="7">
    <source>
        <dbReference type="PROSITE" id="PS50011"/>
    </source>
</evidence>
<gene>
    <name evidence="8" type="ORF">PSON_ATCC_30995.1.T0270166</name>
</gene>
<dbReference type="GO" id="GO:0017148">
    <property type="term" value="P:negative regulation of translation"/>
    <property type="evidence" value="ECO:0007669"/>
    <property type="project" value="UniProtKB-KW"/>
</dbReference>
<protein>
    <recommendedName>
        <fullName evidence="7">Protein kinase domain-containing protein</fullName>
    </recommendedName>
</protein>
<feature type="domain" description="Protein kinase" evidence="7">
    <location>
        <begin position="182"/>
        <end position="457"/>
    </location>
</feature>
<dbReference type="EMBL" id="CAJJDN010000027">
    <property type="protein sequence ID" value="CAD8070778.1"/>
    <property type="molecule type" value="Genomic_DNA"/>
</dbReference>
<proteinExistence type="inferred from homology"/>
<evidence type="ECO:0000256" key="6">
    <source>
        <dbReference type="ARBA" id="ARBA00037982"/>
    </source>
</evidence>
<dbReference type="GO" id="GO:0004694">
    <property type="term" value="F:eukaryotic translation initiation factor 2alpha kinase activity"/>
    <property type="evidence" value="ECO:0007669"/>
    <property type="project" value="TreeGrafter"/>
</dbReference>
<name>A0A8S1LQY6_9CILI</name>
<dbReference type="Proteomes" id="UP000692954">
    <property type="component" value="Unassembled WGS sequence"/>
</dbReference>
<keyword evidence="3" id="KW-0418">Kinase</keyword>
<keyword evidence="5" id="KW-0652">Protein synthesis inhibitor</keyword>
<dbReference type="InterPro" id="IPR050339">
    <property type="entry name" value="CC_SR_Kinase"/>
</dbReference>
<keyword evidence="2" id="KW-0547">Nucleotide-binding</keyword>
<dbReference type="SMART" id="SM00220">
    <property type="entry name" value="S_TKc"/>
    <property type="match status" value="1"/>
</dbReference>
<dbReference type="InterPro" id="IPR008271">
    <property type="entry name" value="Ser/Thr_kinase_AS"/>
</dbReference>
<evidence type="ECO:0000256" key="2">
    <source>
        <dbReference type="ARBA" id="ARBA00022741"/>
    </source>
</evidence>
<comment type="similarity">
    <text evidence="6">Belongs to the protein kinase superfamily. Ser/Thr protein kinase family. GCN2 subfamily.</text>
</comment>
<dbReference type="GO" id="GO:0005829">
    <property type="term" value="C:cytosol"/>
    <property type="evidence" value="ECO:0007669"/>
    <property type="project" value="TreeGrafter"/>
</dbReference>
<keyword evidence="4" id="KW-0067">ATP-binding</keyword>
<dbReference type="Pfam" id="PF00069">
    <property type="entry name" value="Pkinase"/>
    <property type="match status" value="1"/>
</dbReference>
<dbReference type="PROSITE" id="PS50011">
    <property type="entry name" value="PROTEIN_KINASE_DOM"/>
    <property type="match status" value="1"/>
</dbReference>
<reference evidence="8" key="1">
    <citation type="submission" date="2021-01" db="EMBL/GenBank/DDBJ databases">
        <authorList>
            <consortium name="Genoscope - CEA"/>
            <person name="William W."/>
        </authorList>
    </citation>
    <scope>NUCLEOTIDE SEQUENCE</scope>
</reference>
<evidence type="ECO:0000313" key="9">
    <source>
        <dbReference type="Proteomes" id="UP000692954"/>
    </source>
</evidence>
<dbReference type="AlphaFoldDB" id="A0A8S1LQY6"/>
<dbReference type="PANTHER" id="PTHR11042:SF136">
    <property type="entry name" value="EIF-2-ALPHA KINASE GCN2"/>
    <property type="match status" value="1"/>
</dbReference>
<evidence type="ECO:0000256" key="3">
    <source>
        <dbReference type="ARBA" id="ARBA00022777"/>
    </source>
</evidence>
<dbReference type="GO" id="GO:0005524">
    <property type="term" value="F:ATP binding"/>
    <property type="evidence" value="ECO:0007669"/>
    <property type="project" value="UniProtKB-KW"/>
</dbReference>
<dbReference type="PANTHER" id="PTHR11042">
    <property type="entry name" value="EUKARYOTIC TRANSLATION INITIATION FACTOR 2-ALPHA KINASE EIF2-ALPHA KINASE -RELATED"/>
    <property type="match status" value="1"/>
</dbReference>
<dbReference type="InterPro" id="IPR000719">
    <property type="entry name" value="Prot_kinase_dom"/>
</dbReference>
<comment type="caution">
    <text evidence="8">The sequence shown here is derived from an EMBL/GenBank/DDBJ whole genome shotgun (WGS) entry which is preliminary data.</text>
</comment>
<evidence type="ECO:0000313" key="8">
    <source>
        <dbReference type="EMBL" id="CAD8070778.1"/>
    </source>
</evidence>
<organism evidence="8 9">
    <name type="scientific">Paramecium sonneborni</name>
    <dbReference type="NCBI Taxonomy" id="65129"/>
    <lineage>
        <taxon>Eukaryota</taxon>
        <taxon>Sar</taxon>
        <taxon>Alveolata</taxon>
        <taxon>Ciliophora</taxon>
        <taxon>Intramacronucleata</taxon>
        <taxon>Oligohymenophorea</taxon>
        <taxon>Peniculida</taxon>
        <taxon>Parameciidae</taxon>
        <taxon>Paramecium</taxon>
    </lineage>
</organism>
<dbReference type="PROSITE" id="PS00108">
    <property type="entry name" value="PROTEIN_KINASE_ST"/>
    <property type="match status" value="1"/>
</dbReference>
<keyword evidence="1" id="KW-0808">Transferase</keyword>
<keyword evidence="9" id="KW-1185">Reference proteome</keyword>